<organism evidence="2 3">
    <name type="scientific">Asanoa ferruginea</name>
    <dbReference type="NCBI Taxonomy" id="53367"/>
    <lineage>
        <taxon>Bacteria</taxon>
        <taxon>Bacillati</taxon>
        <taxon>Actinomycetota</taxon>
        <taxon>Actinomycetes</taxon>
        <taxon>Micromonosporales</taxon>
        <taxon>Micromonosporaceae</taxon>
        <taxon>Asanoa</taxon>
    </lineage>
</organism>
<feature type="chain" id="PRO_5039366212" description="Lipoprotein" evidence="1">
    <location>
        <begin position="18"/>
        <end position="149"/>
    </location>
</feature>
<name>A0A3D9ZLU5_9ACTN</name>
<evidence type="ECO:0008006" key="4">
    <source>
        <dbReference type="Google" id="ProtNLM"/>
    </source>
</evidence>
<gene>
    <name evidence="2" type="ORF">DFJ67_2897</name>
</gene>
<dbReference type="AlphaFoldDB" id="A0A3D9ZLU5"/>
<proteinExistence type="predicted"/>
<comment type="caution">
    <text evidence="2">The sequence shown here is derived from an EMBL/GenBank/DDBJ whole genome shotgun (WGS) entry which is preliminary data.</text>
</comment>
<keyword evidence="1" id="KW-0732">Signal</keyword>
<evidence type="ECO:0000313" key="3">
    <source>
        <dbReference type="Proteomes" id="UP000256913"/>
    </source>
</evidence>
<dbReference type="RefSeq" id="WP_116068344.1">
    <property type="nucleotide sequence ID" value="NZ_BONB01000026.1"/>
</dbReference>
<protein>
    <recommendedName>
        <fullName evidence="4">Lipoprotein</fullName>
    </recommendedName>
</protein>
<keyword evidence="3" id="KW-1185">Reference proteome</keyword>
<evidence type="ECO:0000313" key="2">
    <source>
        <dbReference type="EMBL" id="REF96903.1"/>
    </source>
</evidence>
<reference evidence="2 3" key="1">
    <citation type="submission" date="2018-08" db="EMBL/GenBank/DDBJ databases">
        <title>Sequencing the genomes of 1000 actinobacteria strains.</title>
        <authorList>
            <person name="Klenk H.-P."/>
        </authorList>
    </citation>
    <scope>NUCLEOTIDE SEQUENCE [LARGE SCALE GENOMIC DNA]</scope>
    <source>
        <strain evidence="2 3">DSM 44099</strain>
    </source>
</reference>
<feature type="signal peptide" evidence="1">
    <location>
        <begin position="1"/>
        <end position="17"/>
    </location>
</feature>
<sequence>MRRFLVAALAVSALALAACGKEDEAGQPAAASGADTAAATATACTEAMALSKTGATAFEEGVDNLLKVALEGDDAKAEAAEKEFRAALTTWADQLAALSGEPVAEDVKAALTETAATVKKIADPEDKTPINAATQQLADIADKIGAACA</sequence>
<evidence type="ECO:0000256" key="1">
    <source>
        <dbReference type="SAM" id="SignalP"/>
    </source>
</evidence>
<dbReference type="Proteomes" id="UP000256913">
    <property type="component" value="Unassembled WGS sequence"/>
</dbReference>
<dbReference type="EMBL" id="QUMQ01000001">
    <property type="protein sequence ID" value="REF96903.1"/>
    <property type="molecule type" value="Genomic_DNA"/>
</dbReference>
<dbReference type="PROSITE" id="PS51257">
    <property type="entry name" value="PROKAR_LIPOPROTEIN"/>
    <property type="match status" value="1"/>
</dbReference>
<dbReference type="OrthoDB" id="9844809at2"/>
<accession>A0A3D9ZLU5</accession>